<feature type="region of interest" description="Disordered" evidence="1">
    <location>
        <begin position="173"/>
        <end position="194"/>
    </location>
</feature>
<comment type="caution">
    <text evidence="3">The sequence shown here is derived from an EMBL/GenBank/DDBJ whole genome shotgun (WGS) entry which is preliminary data.</text>
</comment>
<dbReference type="InterPro" id="IPR029447">
    <property type="entry name" value="DUF4439"/>
</dbReference>
<evidence type="ECO:0000256" key="1">
    <source>
        <dbReference type="SAM" id="MobiDB-lite"/>
    </source>
</evidence>
<keyword evidence="4" id="KW-1185">Reference proteome</keyword>
<evidence type="ECO:0000313" key="4">
    <source>
        <dbReference type="Proteomes" id="UP000627369"/>
    </source>
</evidence>
<dbReference type="EMBL" id="BNAS01000004">
    <property type="protein sequence ID" value="GHH74384.1"/>
    <property type="molecule type" value="Genomic_DNA"/>
</dbReference>
<organism evidence="3 4">
    <name type="scientific">Promicromonospora soli</name>
    <dbReference type="NCBI Taxonomy" id="2035533"/>
    <lineage>
        <taxon>Bacteria</taxon>
        <taxon>Bacillati</taxon>
        <taxon>Actinomycetota</taxon>
        <taxon>Actinomycetes</taxon>
        <taxon>Micrococcales</taxon>
        <taxon>Promicromonosporaceae</taxon>
        <taxon>Promicromonospora</taxon>
    </lineage>
</organism>
<dbReference type="Gene3D" id="1.20.1260.10">
    <property type="match status" value="1"/>
</dbReference>
<dbReference type="PROSITE" id="PS51257">
    <property type="entry name" value="PROKAR_LIPOPROTEIN"/>
    <property type="match status" value="1"/>
</dbReference>
<gene>
    <name evidence="3" type="ORF">GCM10017772_27930</name>
</gene>
<feature type="compositionally biased region" description="Polar residues" evidence="1">
    <location>
        <begin position="112"/>
        <end position="123"/>
    </location>
</feature>
<feature type="domain" description="DUF4439" evidence="2">
    <location>
        <begin position="224"/>
        <end position="344"/>
    </location>
</feature>
<reference evidence="3" key="2">
    <citation type="submission" date="2020-09" db="EMBL/GenBank/DDBJ databases">
        <authorList>
            <person name="Sun Q."/>
            <person name="Zhou Y."/>
        </authorList>
    </citation>
    <scope>NUCLEOTIDE SEQUENCE</scope>
    <source>
        <strain evidence="3">CGMCC 4.7398</strain>
    </source>
</reference>
<reference evidence="3" key="1">
    <citation type="journal article" date="2014" name="Int. J. Syst. Evol. Microbiol.">
        <title>Complete genome sequence of Corynebacterium casei LMG S-19264T (=DSM 44701T), isolated from a smear-ripened cheese.</title>
        <authorList>
            <consortium name="US DOE Joint Genome Institute (JGI-PGF)"/>
            <person name="Walter F."/>
            <person name="Albersmeier A."/>
            <person name="Kalinowski J."/>
            <person name="Ruckert C."/>
        </authorList>
    </citation>
    <scope>NUCLEOTIDE SEQUENCE</scope>
    <source>
        <strain evidence="3">CGMCC 4.7398</strain>
    </source>
</reference>
<dbReference type="InterPro" id="IPR012347">
    <property type="entry name" value="Ferritin-like"/>
</dbReference>
<dbReference type="Proteomes" id="UP000627369">
    <property type="component" value="Unassembled WGS sequence"/>
</dbReference>
<feature type="compositionally biased region" description="Pro residues" evidence="1">
    <location>
        <begin position="179"/>
        <end position="189"/>
    </location>
</feature>
<name>A0A919FYQ1_9MICO</name>
<dbReference type="Pfam" id="PF14530">
    <property type="entry name" value="DUF4439"/>
    <property type="match status" value="1"/>
</dbReference>
<evidence type="ECO:0000313" key="3">
    <source>
        <dbReference type="EMBL" id="GHH74384.1"/>
    </source>
</evidence>
<accession>A0A919FYQ1</accession>
<proteinExistence type="predicted"/>
<dbReference type="InterPro" id="IPR009078">
    <property type="entry name" value="Ferritin-like_SF"/>
</dbReference>
<sequence length="346" mass="35305">MNPFGREARTRRRSGLTALALTCAIILSGCGVRLESPPPTEPVPDAAEVVRRTAVADALLVAEQAEAAAAADGVKADISAELTVISEVAIAQAEQLGGEYDSGLGDILSERSGASPSASTPEQTPRAVVTSLRDAAARTRAAADQAQLGPLGRLLASISTSQTQYARSLAQLTGTKGPALPPTRIPEPAEPGDAGETAAALASAGAGPVAIPTGLSAEELSALVLAEDSAGYALEVRAAQADGSVRTQAYERAKLHRGRAQAWALVAGIDGTDQDPRRVAYAVPDTPTTDLARDLESDLAQNYATLVGIAEQGTRAILVALLTEATLAGAQWGAPAIPFPGLPERA</sequence>
<protein>
    <recommendedName>
        <fullName evidence="2">DUF4439 domain-containing protein</fullName>
    </recommendedName>
</protein>
<dbReference type="AlphaFoldDB" id="A0A919FYQ1"/>
<feature type="region of interest" description="Disordered" evidence="1">
    <location>
        <begin position="102"/>
        <end position="133"/>
    </location>
</feature>
<dbReference type="SUPFAM" id="SSF47240">
    <property type="entry name" value="Ferritin-like"/>
    <property type="match status" value="1"/>
</dbReference>
<dbReference type="RefSeq" id="WP_189669895.1">
    <property type="nucleotide sequence ID" value="NZ_BNAS01000004.1"/>
</dbReference>
<evidence type="ECO:0000259" key="2">
    <source>
        <dbReference type="Pfam" id="PF14530"/>
    </source>
</evidence>